<feature type="region of interest" description="Disordered" evidence="1">
    <location>
        <begin position="105"/>
        <end position="161"/>
    </location>
</feature>
<reference evidence="2" key="1">
    <citation type="journal article" date="2023" name="Int. J. Mol. Sci.">
        <title>Antibiotic Resistance/Susceptibility Profiles of Staphylococcus equorum Strains from Cheese, and Genome Analysis for Antibiotic Resistance Genes.</title>
        <authorList>
            <person name="Vazquez L."/>
            <person name="Srednik M.E."/>
            <person name="Rodriguez J."/>
            <person name="Florez A.B."/>
            <person name="Mayo B."/>
        </authorList>
    </citation>
    <scope>NUCLEOTIDE SEQUENCE</scope>
    <source>
        <strain evidence="2">5A3I</strain>
    </source>
</reference>
<dbReference type="Proteomes" id="UP001174037">
    <property type="component" value="Unassembled WGS sequence"/>
</dbReference>
<dbReference type="AlphaFoldDB" id="A0AAW7AMC2"/>
<organism evidence="2 3">
    <name type="scientific">Staphylococcus equorum</name>
    <dbReference type="NCBI Taxonomy" id="246432"/>
    <lineage>
        <taxon>Bacteria</taxon>
        <taxon>Bacillati</taxon>
        <taxon>Bacillota</taxon>
        <taxon>Bacilli</taxon>
        <taxon>Bacillales</taxon>
        <taxon>Staphylococcaceae</taxon>
        <taxon>Staphylococcus</taxon>
    </lineage>
</organism>
<dbReference type="EMBL" id="JARGCK010000034">
    <property type="protein sequence ID" value="MDK9867202.1"/>
    <property type="molecule type" value="Genomic_DNA"/>
</dbReference>
<evidence type="ECO:0000313" key="2">
    <source>
        <dbReference type="EMBL" id="MDK9867202.1"/>
    </source>
</evidence>
<accession>A0AAW7AMC2</accession>
<evidence type="ECO:0000313" key="3">
    <source>
        <dbReference type="Proteomes" id="UP001174037"/>
    </source>
</evidence>
<sequence length="256" mass="30150">MATFRVYKESGNFVMVHKDFIHDSNLSWKAKGILLYLLSRPDDWQIYETELEKHSSDGLSGIKSGIKELEEIGYIQRNRKRDENGRLNGYEYLVYEQPNHIRFSNVGKTVNGKTNNGKTVNGESHTTNNNRTNNDLINNNRTNNDLINNNKTNNDSNTSATDVTRERFENWWKLYDKKLDKKKAFSLFKSSLKKHSYEEIMNGTRDYLKTITNKQYQKYPKTFLGQESYMNDFTEEVKPTGQNQLERMKHDPSYWD</sequence>
<proteinExistence type="predicted"/>
<dbReference type="PANTHER" id="PTHR37293">
    <property type="entry name" value="PHAGE REPLICATION PROTEIN-RELATED"/>
    <property type="match status" value="1"/>
</dbReference>
<name>A0AAW7AMC2_9STAP</name>
<protein>
    <submittedName>
        <fullName evidence="2">Replication protein</fullName>
    </submittedName>
</protein>
<comment type="caution">
    <text evidence="2">The sequence shown here is derived from an EMBL/GenBank/DDBJ whole genome shotgun (WGS) entry which is preliminary data.</text>
</comment>
<dbReference type="RefSeq" id="WP_285324553.1">
    <property type="nucleotide sequence ID" value="NZ_JARGCK010000034.1"/>
</dbReference>
<feature type="compositionally biased region" description="Low complexity" evidence="1">
    <location>
        <begin position="105"/>
        <end position="159"/>
    </location>
</feature>
<dbReference type="InterPro" id="IPR053162">
    <property type="entry name" value="DnaD"/>
</dbReference>
<reference evidence="2" key="2">
    <citation type="submission" date="2023-03" db="EMBL/GenBank/DDBJ databases">
        <authorList>
            <person name="Vazquez L."/>
            <person name="Rodriguez J."/>
            <person name="Mayo B."/>
            <person name="Florez A.B."/>
        </authorList>
    </citation>
    <scope>NUCLEOTIDE SEQUENCE</scope>
    <source>
        <strain evidence="2">5A3I</strain>
    </source>
</reference>
<dbReference type="PANTHER" id="PTHR37293:SF9">
    <property type="entry name" value="PHI ETA ORF 22-LIKE PROTEIN"/>
    <property type="match status" value="1"/>
</dbReference>
<gene>
    <name evidence="2" type="ORF">P1A27_14850</name>
</gene>
<evidence type="ECO:0000256" key="1">
    <source>
        <dbReference type="SAM" id="MobiDB-lite"/>
    </source>
</evidence>